<evidence type="ECO:0000256" key="2">
    <source>
        <dbReference type="ARBA" id="ARBA00022631"/>
    </source>
</evidence>
<dbReference type="GO" id="GO:0006144">
    <property type="term" value="P:purine nucleobase metabolic process"/>
    <property type="evidence" value="ECO:0007669"/>
    <property type="project" value="UniProtKB-KW"/>
</dbReference>
<evidence type="ECO:0000256" key="3">
    <source>
        <dbReference type="ARBA" id="ARBA00023239"/>
    </source>
</evidence>
<organism evidence="5 6">
    <name type="scientific">Planktotalea frisia</name>
    <dbReference type="NCBI Taxonomy" id="696762"/>
    <lineage>
        <taxon>Bacteria</taxon>
        <taxon>Pseudomonadati</taxon>
        <taxon>Pseudomonadota</taxon>
        <taxon>Alphaproteobacteria</taxon>
        <taxon>Rhodobacterales</taxon>
        <taxon>Paracoccaceae</taxon>
        <taxon>Planktotalea</taxon>
    </lineage>
</organism>
<dbReference type="PANTHER" id="PTHR21221">
    <property type="entry name" value="UREIDOGLYCOLATE HYDROLASE"/>
    <property type="match status" value="1"/>
</dbReference>
<dbReference type="STRING" id="696762.PFRI_29370"/>
<accession>A0A1L9NUD8</accession>
<dbReference type="Proteomes" id="UP000184514">
    <property type="component" value="Unassembled WGS sequence"/>
</dbReference>
<name>A0A1L9NUD8_9RHOB</name>
<evidence type="ECO:0000256" key="1">
    <source>
        <dbReference type="ARBA" id="ARBA00011738"/>
    </source>
</evidence>
<dbReference type="PIRSF" id="PIRSF017306">
    <property type="entry name" value="Ureidogly_hydro"/>
    <property type="match status" value="1"/>
</dbReference>
<keyword evidence="6" id="KW-1185">Reference proteome</keyword>
<dbReference type="OrthoDB" id="9804602at2"/>
<comment type="caution">
    <text evidence="5">The sequence shown here is derived from an EMBL/GenBank/DDBJ whole genome shotgun (WGS) entry which is preliminary data.</text>
</comment>
<dbReference type="CDD" id="cd20298">
    <property type="entry name" value="cupin_UAH"/>
    <property type="match status" value="1"/>
</dbReference>
<dbReference type="SUPFAM" id="SSF51182">
    <property type="entry name" value="RmlC-like cupins"/>
    <property type="match status" value="1"/>
</dbReference>
<dbReference type="GO" id="GO:0000256">
    <property type="term" value="P:allantoin catabolic process"/>
    <property type="evidence" value="ECO:0007669"/>
    <property type="project" value="InterPro"/>
</dbReference>
<dbReference type="RefSeq" id="WP_072631464.1">
    <property type="nucleotide sequence ID" value="NZ_JABBAN010000097.1"/>
</dbReference>
<proteinExistence type="predicted"/>
<gene>
    <name evidence="5" type="primary">allA</name>
    <name evidence="5" type="ORF">PFRI_29370</name>
</gene>
<keyword evidence="3 5" id="KW-0456">Lyase</keyword>
<comment type="subunit">
    <text evidence="1">Homodimer.</text>
</comment>
<evidence type="ECO:0000313" key="5">
    <source>
        <dbReference type="EMBL" id="OJI92822.1"/>
    </source>
</evidence>
<dbReference type="GO" id="GO:0050385">
    <property type="term" value="F:ureidoglycolate lyase activity"/>
    <property type="evidence" value="ECO:0007669"/>
    <property type="project" value="UniProtKB-EC"/>
</dbReference>
<reference evidence="5 6" key="1">
    <citation type="submission" date="2016-10" db="EMBL/GenBank/DDBJ databases">
        <title>Genome sequence of Planktotalea frisia SH6-1.</title>
        <authorList>
            <person name="Poehlein A."/>
            <person name="Bakenhus I."/>
            <person name="Voget S."/>
            <person name="Brinkhoff T."/>
            <person name="Simon M."/>
        </authorList>
    </citation>
    <scope>NUCLEOTIDE SEQUENCE [LARGE SCALE GENOMIC DNA]</scope>
    <source>
        <strain evidence="5 6">SH6-1</strain>
    </source>
</reference>
<dbReference type="Gene3D" id="2.60.120.480">
    <property type="entry name" value="Ureidoglycolate hydrolase"/>
    <property type="match status" value="1"/>
</dbReference>
<dbReference type="EC" id="4.3.2.3" evidence="5"/>
<comment type="catalytic activity">
    <reaction evidence="4">
        <text>(S)-ureidoglycolate = urea + glyoxylate</text>
        <dbReference type="Rhea" id="RHEA:11304"/>
        <dbReference type="ChEBI" id="CHEBI:16199"/>
        <dbReference type="ChEBI" id="CHEBI:36655"/>
        <dbReference type="ChEBI" id="CHEBI:57296"/>
        <dbReference type="EC" id="4.3.2.3"/>
    </reaction>
</comment>
<dbReference type="InterPro" id="IPR007247">
    <property type="entry name" value="Ureidogly_lyase"/>
</dbReference>
<dbReference type="InterPro" id="IPR024060">
    <property type="entry name" value="Ureidoglycolate_lyase_dom_sf"/>
</dbReference>
<sequence length="162" mass="17403">MSVEITIQPITAAAFAPYGDLIDCAGDPDAIINLGKCGRYNDRAQMAFDGARAGLSLFNAEIRTLPYEFNLLERHPLGSQAFVPMSNDGFLVIVAPDQNDKPGTPVAFETKPGQAINFHKGTWHGVLTPLSGTGHFAVVDRIGDGNNLQEFSLPTPHIVVRG</sequence>
<dbReference type="Pfam" id="PF04115">
    <property type="entry name" value="Ureidogly_lyase"/>
    <property type="match status" value="1"/>
</dbReference>
<dbReference type="EMBL" id="MLCB01000165">
    <property type="protein sequence ID" value="OJI92822.1"/>
    <property type="molecule type" value="Genomic_DNA"/>
</dbReference>
<keyword evidence="2" id="KW-0659">Purine metabolism</keyword>
<evidence type="ECO:0000313" key="6">
    <source>
        <dbReference type="Proteomes" id="UP000184514"/>
    </source>
</evidence>
<dbReference type="GO" id="GO:0004848">
    <property type="term" value="F:ureidoglycolate hydrolase activity"/>
    <property type="evidence" value="ECO:0007669"/>
    <property type="project" value="InterPro"/>
</dbReference>
<dbReference type="AlphaFoldDB" id="A0A1L9NUD8"/>
<dbReference type="InterPro" id="IPR011051">
    <property type="entry name" value="RmlC_Cupin_sf"/>
</dbReference>
<protein>
    <submittedName>
        <fullName evidence="5">Ureidoglycolate lyase</fullName>
        <ecNumber evidence="5">4.3.2.3</ecNumber>
    </submittedName>
</protein>
<dbReference type="PANTHER" id="PTHR21221:SF1">
    <property type="entry name" value="UREIDOGLYCOLATE LYASE"/>
    <property type="match status" value="1"/>
</dbReference>
<evidence type="ECO:0000256" key="4">
    <source>
        <dbReference type="ARBA" id="ARBA00047684"/>
    </source>
</evidence>
<dbReference type="InterPro" id="IPR047233">
    <property type="entry name" value="UAH_cupin"/>
</dbReference>